<comment type="caution">
    <text evidence="2">The sequence shown here is derived from an EMBL/GenBank/DDBJ whole genome shotgun (WGS) entry which is preliminary data.</text>
</comment>
<dbReference type="AlphaFoldDB" id="A0AAV7G2R1"/>
<keyword evidence="3" id="KW-1185">Reference proteome</keyword>
<dbReference type="Proteomes" id="UP000775213">
    <property type="component" value="Unassembled WGS sequence"/>
</dbReference>
<keyword evidence="1" id="KW-0812">Transmembrane</keyword>
<keyword evidence="1" id="KW-1133">Transmembrane helix</keyword>
<organism evidence="2 3">
    <name type="scientific">Dendrobium chrysotoxum</name>
    <name type="common">Orchid</name>
    <dbReference type="NCBI Taxonomy" id="161865"/>
    <lineage>
        <taxon>Eukaryota</taxon>
        <taxon>Viridiplantae</taxon>
        <taxon>Streptophyta</taxon>
        <taxon>Embryophyta</taxon>
        <taxon>Tracheophyta</taxon>
        <taxon>Spermatophyta</taxon>
        <taxon>Magnoliopsida</taxon>
        <taxon>Liliopsida</taxon>
        <taxon>Asparagales</taxon>
        <taxon>Orchidaceae</taxon>
        <taxon>Epidendroideae</taxon>
        <taxon>Malaxideae</taxon>
        <taxon>Dendrobiinae</taxon>
        <taxon>Dendrobium</taxon>
    </lineage>
</organism>
<accession>A0AAV7G2R1</accession>
<reference evidence="2 3" key="1">
    <citation type="journal article" date="2021" name="Hortic Res">
        <title>Chromosome-scale assembly of the Dendrobium chrysotoxum genome enhances the understanding of orchid evolution.</title>
        <authorList>
            <person name="Zhang Y."/>
            <person name="Zhang G.Q."/>
            <person name="Zhang D."/>
            <person name="Liu X.D."/>
            <person name="Xu X.Y."/>
            <person name="Sun W.H."/>
            <person name="Yu X."/>
            <person name="Zhu X."/>
            <person name="Wang Z.W."/>
            <person name="Zhao X."/>
            <person name="Zhong W.Y."/>
            <person name="Chen H."/>
            <person name="Yin W.L."/>
            <person name="Huang T."/>
            <person name="Niu S.C."/>
            <person name="Liu Z.J."/>
        </authorList>
    </citation>
    <scope>NUCLEOTIDE SEQUENCE [LARGE SCALE GENOMIC DNA]</scope>
    <source>
        <strain evidence="2">Lindl</strain>
    </source>
</reference>
<evidence type="ECO:0000256" key="1">
    <source>
        <dbReference type="SAM" id="Phobius"/>
    </source>
</evidence>
<evidence type="ECO:0000313" key="2">
    <source>
        <dbReference type="EMBL" id="KAH0456119.1"/>
    </source>
</evidence>
<gene>
    <name evidence="2" type="ORF">IEQ34_014026</name>
</gene>
<name>A0AAV7G2R1_DENCH</name>
<proteinExistence type="predicted"/>
<evidence type="ECO:0000313" key="3">
    <source>
        <dbReference type="Proteomes" id="UP000775213"/>
    </source>
</evidence>
<feature type="transmembrane region" description="Helical" evidence="1">
    <location>
        <begin position="85"/>
        <end position="105"/>
    </location>
</feature>
<sequence length="109" mass="12611">MKSLKKLSPTIEEWNGRTLISNLMYLRRGWTKESNTTPRRHYLERPNFTKHRNAHFYSTLHHYGGTVVPNRLQCYSKEVLSNPNIGLLYLFVISSLGVYGIIIAGRSSN</sequence>
<dbReference type="EMBL" id="JAGFBR010000013">
    <property type="protein sequence ID" value="KAH0456119.1"/>
    <property type="molecule type" value="Genomic_DNA"/>
</dbReference>
<protein>
    <submittedName>
        <fullName evidence="2">Uncharacterized protein</fullName>
    </submittedName>
</protein>
<keyword evidence="1" id="KW-0472">Membrane</keyword>